<evidence type="ECO:0000313" key="6">
    <source>
        <dbReference type="Proteomes" id="UP001219525"/>
    </source>
</evidence>
<evidence type="ECO:0000259" key="4">
    <source>
        <dbReference type="PROSITE" id="PS50158"/>
    </source>
</evidence>
<keyword evidence="1" id="KW-0507">mRNA processing</keyword>
<feature type="domain" description="CCHC-type" evidence="4">
    <location>
        <begin position="431"/>
        <end position="445"/>
    </location>
</feature>
<keyword evidence="2" id="KW-0862">Zinc</keyword>
<dbReference type="Pfam" id="PF00098">
    <property type="entry name" value="zf-CCHC"/>
    <property type="match status" value="1"/>
</dbReference>
<dbReference type="GO" id="GO:0008270">
    <property type="term" value="F:zinc ion binding"/>
    <property type="evidence" value="ECO:0007669"/>
    <property type="project" value="UniProtKB-KW"/>
</dbReference>
<dbReference type="InterPro" id="IPR001878">
    <property type="entry name" value="Znf_CCHC"/>
</dbReference>
<evidence type="ECO:0000256" key="3">
    <source>
        <dbReference type="SAM" id="MobiDB-lite"/>
    </source>
</evidence>
<proteinExistence type="predicted"/>
<name>A0AAD6YF33_9AGAR</name>
<feature type="compositionally biased region" description="Polar residues" evidence="3">
    <location>
        <begin position="32"/>
        <end position="41"/>
    </location>
</feature>
<evidence type="ECO:0000256" key="2">
    <source>
        <dbReference type="PROSITE-ProRule" id="PRU00047"/>
    </source>
</evidence>
<dbReference type="GO" id="GO:0006397">
    <property type="term" value="P:mRNA processing"/>
    <property type="evidence" value="ECO:0007669"/>
    <property type="project" value="UniProtKB-KW"/>
</dbReference>
<dbReference type="EMBL" id="JARJCW010000021">
    <property type="protein sequence ID" value="KAJ7213451.1"/>
    <property type="molecule type" value="Genomic_DNA"/>
</dbReference>
<dbReference type="SUPFAM" id="SSF57756">
    <property type="entry name" value="Retrovirus zinc finger-like domains"/>
    <property type="match status" value="1"/>
</dbReference>
<dbReference type="SMART" id="SM00343">
    <property type="entry name" value="ZnF_C2HC"/>
    <property type="match status" value="1"/>
</dbReference>
<comment type="caution">
    <text evidence="5">The sequence shown here is derived from an EMBL/GenBank/DDBJ whole genome shotgun (WGS) entry which is preliminary data.</text>
</comment>
<accession>A0AAD6YF33</accession>
<protein>
    <recommendedName>
        <fullName evidence="4">CCHC-type domain-containing protein</fullName>
    </recommendedName>
</protein>
<sequence length="533" mass="58514">MSEVLMLEALMPEARHNMRFDTKKRATPQPLSPSTSKNKNLATPPYPHRSAASGRFLPRPRELTPDLSDESSITLSPIFSPDRALTPATPETSPAPAPDPAALHAALISALTVPPPLDFMTELNPKLFRGDGLGENATDFLNAIRRRNLVSPAWKDAEKLEFFELSLKSGSYAKSWYNKLAATDKDTFPHLVVAFQRQWPEKEMAVREKGELQEELLSLKLRPEDIGVRVEEDGIEEWGQVHWAVKVAAIAARIEDDGGLIPQALKNIPDSLLLRLGPKRKTWADLVQTIKDIPSSDVAGVRRLEDRLASMETLIGNLQRAAPQTPTRGLAKAFSGLAASSPGRNDPNRRILFPQAPAGAAPAARIYRGDSERLAMIQAAPVTIQPRTPVGQAVYAREITAYVQKHGNLRPSEERPYPLTPGTVAVGSGECHKCGTMGHFSAECPATGSLLIPAVEIRWRQIVQSIRARAARTSEPVPFAPLLTPTLMAGWINPLTGYDHMLPRYVAGTPTCRPFSHRFQRLPADGDRLESSQ</sequence>
<dbReference type="PROSITE" id="PS50158">
    <property type="entry name" value="ZF_CCHC"/>
    <property type="match status" value="1"/>
</dbReference>
<feature type="region of interest" description="Disordered" evidence="3">
    <location>
        <begin position="16"/>
        <end position="100"/>
    </location>
</feature>
<gene>
    <name evidence="5" type="ORF">GGX14DRAFT_563770</name>
</gene>
<organism evidence="5 6">
    <name type="scientific">Mycena pura</name>
    <dbReference type="NCBI Taxonomy" id="153505"/>
    <lineage>
        <taxon>Eukaryota</taxon>
        <taxon>Fungi</taxon>
        <taxon>Dikarya</taxon>
        <taxon>Basidiomycota</taxon>
        <taxon>Agaricomycotina</taxon>
        <taxon>Agaricomycetes</taxon>
        <taxon>Agaricomycetidae</taxon>
        <taxon>Agaricales</taxon>
        <taxon>Marasmiineae</taxon>
        <taxon>Mycenaceae</taxon>
        <taxon>Mycena</taxon>
    </lineage>
</organism>
<keyword evidence="6" id="KW-1185">Reference proteome</keyword>
<keyword evidence="2" id="KW-0479">Metal-binding</keyword>
<dbReference type="AlphaFoldDB" id="A0AAD6YF33"/>
<keyword evidence="2" id="KW-0863">Zinc-finger</keyword>
<dbReference type="InterPro" id="IPR036875">
    <property type="entry name" value="Znf_CCHC_sf"/>
</dbReference>
<dbReference type="Proteomes" id="UP001219525">
    <property type="component" value="Unassembled WGS sequence"/>
</dbReference>
<reference evidence="5" key="1">
    <citation type="submission" date="2023-03" db="EMBL/GenBank/DDBJ databases">
        <title>Massive genome expansion in bonnet fungi (Mycena s.s.) driven by repeated elements and novel gene families across ecological guilds.</title>
        <authorList>
            <consortium name="Lawrence Berkeley National Laboratory"/>
            <person name="Harder C.B."/>
            <person name="Miyauchi S."/>
            <person name="Viragh M."/>
            <person name="Kuo A."/>
            <person name="Thoen E."/>
            <person name="Andreopoulos B."/>
            <person name="Lu D."/>
            <person name="Skrede I."/>
            <person name="Drula E."/>
            <person name="Henrissat B."/>
            <person name="Morin E."/>
            <person name="Kohler A."/>
            <person name="Barry K."/>
            <person name="LaButti K."/>
            <person name="Morin E."/>
            <person name="Salamov A."/>
            <person name="Lipzen A."/>
            <person name="Mereny Z."/>
            <person name="Hegedus B."/>
            <person name="Baldrian P."/>
            <person name="Stursova M."/>
            <person name="Weitz H."/>
            <person name="Taylor A."/>
            <person name="Grigoriev I.V."/>
            <person name="Nagy L.G."/>
            <person name="Martin F."/>
            <person name="Kauserud H."/>
        </authorList>
    </citation>
    <scope>NUCLEOTIDE SEQUENCE</scope>
    <source>
        <strain evidence="5">9144</strain>
    </source>
</reference>
<dbReference type="GO" id="GO:0003676">
    <property type="term" value="F:nucleic acid binding"/>
    <property type="evidence" value="ECO:0007669"/>
    <property type="project" value="InterPro"/>
</dbReference>
<evidence type="ECO:0000256" key="1">
    <source>
        <dbReference type="ARBA" id="ARBA00022664"/>
    </source>
</evidence>
<evidence type="ECO:0000313" key="5">
    <source>
        <dbReference type="EMBL" id="KAJ7213451.1"/>
    </source>
</evidence>